<dbReference type="NCBIfam" id="TIGR01844">
    <property type="entry name" value="type_I_sec_TolC"/>
    <property type="match status" value="1"/>
</dbReference>
<dbReference type="Proteomes" id="UP001431634">
    <property type="component" value="Unassembled WGS sequence"/>
</dbReference>
<evidence type="ECO:0000313" key="10">
    <source>
        <dbReference type="Proteomes" id="UP001431634"/>
    </source>
</evidence>
<dbReference type="Pfam" id="PF02321">
    <property type="entry name" value="OEP"/>
    <property type="match status" value="2"/>
</dbReference>
<keyword evidence="7" id="KW-0998">Cell outer membrane</keyword>
<comment type="similarity">
    <text evidence="2">Belongs to the outer membrane factor (OMF) (TC 1.B.17) family.</text>
</comment>
<keyword evidence="8" id="KW-0732">Signal</keyword>
<dbReference type="InterPro" id="IPR051906">
    <property type="entry name" value="TolC-like"/>
</dbReference>
<proteinExistence type="inferred from homology"/>
<dbReference type="InterPro" id="IPR010130">
    <property type="entry name" value="T1SS_OMP_TolC"/>
</dbReference>
<evidence type="ECO:0000256" key="5">
    <source>
        <dbReference type="ARBA" id="ARBA00022692"/>
    </source>
</evidence>
<sequence>MLNCRYLGISLLTFLVSSTAWAQNYDGSGSPNFVPHTLEEALATAYLTNPELQQERATLRATDENVSTAHAGWRPTIQTNLAGSIGNMTNTSVGQAQTIDPNTGRVVRGDYVQKARGQLGYNAGVTLSQPIYQGGKTTAQTHQAINQVMAERAKLLSTEQQIFQKVVQAYVGVIQGQQLLQININNEKVLSEQVKATHQRFKLGEITRTDTAQAEGALASARAQRQTAEGALREAQANYAQVVGIAPPPNLTPPQPLVLPVKTEQEAIAIATSNNPDVITALFTEAAQKAAVNVAISALMPKVNAQLTYQRTANQGTGNYETDNKMGTLQMTLPIYQSGSEYSAVRQARQQAQAAHKQVDAQRRAAMQLASSNWQKLQAAKASIASNRSSIAANIVALAGVEKQVVVGTSTTLEMLQQQQSLLNSQTALIQNLSTMVTASYDVAAAMGRLTAQDLKLNVPHYDYTAYYNAVKNRWWGINDYAQDQPGR</sequence>
<evidence type="ECO:0000313" key="9">
    <source>
        <dbReference type="EMBL" id="MDI2090292.1"/>
    </source>
</evidence>
<dbReference type="PANTHER" id="PTHR30026:SF22">
    <property type="entry name" value="OUTER MEMBRANE EFFLUX PROTEIN"/>
    <property type="match status" value="1"/>
</dbReference>
<evidence type="ECO:0000256" key="3">
    <source>
        <dbReference type="ARBA" id="ARBA00022448"/>
    </source>
</evidence>
<evidence type="ECO:0000256" key="8">
    <source>
        <dbReference type="SAM" id="SignalP"/>
    </source>
</evidence>
<name>A0ABT6PZK6_9PROT</name>
<evidence type="ECO:0000256" key="1">
    <source>
        <dbReference type="ARBA" id="ARBA00004442"/>
    </source>
</evidence>
<evidence type="ECO:0000256" key="7">
    <source>
        <dbReference type="ARBA" id="ARBA00023237"/>
    </source>
</evidence>
<evidence type="ECO:0000256" key="6">
    <source>
        <dbReference type="ARBA" id="ARBA00023136"/>
    </source>
</evidence>
<dbReference type="RefSeq" id="WP_281447439.1">
    <property type="nucleotide sequence ID" value="NZ_JASBAO010000001.1"/>
</dbReference>
<keyword evidence="5" id="KW-0812">Transmembrane</keyword>
<comment type="subcellular location">
    <subcellularLocation>
        <location evidence="1">Cell outer membrane</location>
    </subcellularLocation>
</comment>
<comment type="caution">
    <text evidence="9">The sequence shown here is derived from an EMBL/GenBank/DDBJ whole genome shotgun (WGS) entry which is preliminary data.</text>
</comment>
<feature type="chain" id="PRO_5045761538" evidence="8">
    <location>
        <begin position="23"/>
        <end position="488"/>
    </location>
</feature>
<organism evidence="9 10">
    <name type="scientific">Commensalibacter oyaizuii</name>
    <dbReference type="NCBI Taxonomy" id="3043873"/>
    <lineage>
        <taxon>Bacteria</taxon>
        <taxon>Pseudomonadati</taxon>
        <taxon>Pseudomonadota</taxon>
        <taxon>Alphaproteobacteria</taxon>
        <taxon>Acetobacterales</taxon>
        <taxon>Acetobacteraceae</taxon>
    </lineage>
</organism>
<evidence type="ECO:0000256" key="2">
    <source>
        <dbReference type="ARBA" id="ARBA00007613"/>
    </source>
</evidence>
<keyword evidence="10" id="KW-1185">Reference proteome</keyword>
<accession>A0ABT6PZK6</accession>
<reference evidence="9" key="1">
    <citation type="submission" date="2023-05" db="EMBL/GenBank/DDBJ databases">
        <title>Whole genome sequence of Commensalibacter sp.</title>
        <authorList>
            <person name="Charoenyingcharoen P."/>
            <person name="Yukphan P."/>
        </authorList>
    </citation>
    <scope>NUCLEOTIDE SEQUENCE</scope>
    <source>
        <strain evidence="9">TBRC 16381</strain>
    </source>
</reference>
<keyword evidence="4" id="KW-1134">Transmembrane beta strand</keyword>
<feature type="signal peptide" evidence="8">
    <location>
        <begin position="1"/>
        <end position="22"/>
    </location>
</feature>
<gene>
    <name evidence="9" type="ORF">QJV27_02655</name>
</gene>
<keyword evidence="6" id="KW-0472">Membrane</keyword>
<dbReference type="SUPFAM" id="SSF56954">
    <property type="entry name" value="Outer membrane efflux proteins (OEP)"/>
    <property type="match status" value="1"/>
</dbReference>
<keyword evidence="3" id="KW-0813">Transport</keyword>
<evidence type="ECO:0000256" key="4">
    <source>
        <dbReference type="ARBA" id="ARBA00022452"/>
    </source>
</evidence>
<dbReference type="EMBL" id="JASBAO010000001">
    <property type="protein sequence ID" value="MDI2090292.1"/>
    <property type="molecule type" value="Genomic_DNA"/>
</dbReference>
<dbReference type="InterPro" id="IPR003423">
    <property type="entry name" value="OMP_efflux"/>
</dbReference>
<dbReference type="PANTHER" id="PTHR30026">
    <property type="entry name" value="OUTER MEMBRANE PROTEIN TOLC"/>
    <property type="match status" value="1"/>
</dbReference>
<dbReference type="Gene3D" id="1.20.1600.10">
    <property type="entry name" value="Outer membrane efflux proteins (OEP)"/>
    <property type="match status" value="1"/>
</dbReference>
<protein>
    <submittedName>
        <fullName evidence="9">TolC family outer membrane protein</fullName>
    </submittedName>
</protein>